<dbReference type="GO" id="GO:0016887">
    <property type="term" value="F:ATP hydrolysis activity"/>
    <property type="evidence" value="ECO:0007669"/>
    <property type="project" value="InterPro"/>
</dbReference>
<dbReference type="GO" id="GO:0015658">
    <property type="term" value="F:branched-chain amino acid transmembrane transporter activity"/>
    <property type="evidence" value="ECO:0007669"/>
    <property type="project" value="TreeGrafter"/>
</dbReference>
<dbReference type="AlphaFoldDB" id="A0A832I7T7"/>
<dbReference type="CDD" id="cd03224">
    <property type="entry name" value="ABC_TM1139_LivF_branched"/>
    <property type="match status" value="1"/>
</dbReference>
<evidence type="ECO:0000256" key="1">
    <source>
        <dbReference type="ARBA" id="ARBA00005417"/>
    </source>
</evidence>
<dbReference type="InterPro" id="IPR003439">
    <property type="entry name" value="ABC_transporter-like_ATP-bd"/>
</dbReference>
<dbReference type="InterPro" id="IPR027417">
    <property type="entry name" value="P-loop_NTPase"/>
</dbReference>
<keyword evidence="2" id="KW-0813">Transport</keyword>
<dbReference type="InterPro" id="IPR017871">
    <property type="entry name" value="ABC_transporter-like_CS"/>
</dbReference>
<dbReference type="PROSITE" id="PS00211">
    <property type="entry name" value="ABC_TRANSPORTER_1"/>
    <property type="match status" value="1"/>
</dbReference>
<dbReference type="Gene3D" id="3.40.50.300">
    <property type="entry name" value="P-loop containing nucleotide triphosphate hydrolases"/>
    <property type="match status" value="1"/>
</dbReference>
<dbReference type="PROSITE" id="PS50893">
    <property type="entry name" value="ABC_TRANSPORTER_2"/>
    <property type="match status" value="1"/>
</dbReference>
<accession>A0A832I7T7</accession>
<evidence type="ECO:0000256" key="4">
    <source>
        <dbReference type="ARBA" id="ARBA00022840"/>
    </source>
</evidence>
<dbReference type="PANTHER" id="PTHR43820">
    <property type="entry name" value="HIGH-AFFINITY BRANCHED-CHAIN AMINO ACID TRANSPORT ATP-BINDING PROTEIN LIVF"/>
    <property type="match status" value="1"/>
</dbReference>
<dbReference type="PANTHER" id="PTHR43820:SF4">
    <property type="entry name" value="HIGH-AFFINITY BRANCHED-CHAIN AMINO ACID TRANSPORT ATP-BINDING PROTEIN LIVF"/>
    <property type="match status" value="1"/>
</dbReference>
<keyword evidence="3" id="KW-0547">Nucleotide-binding</keyword>
<proteinExistence type="inferred from homology"/>
<keyword evidence="4 7" id="KW-0067">ATP-binding</keyword>
<dbReference type="GO" id="GO:0015807">
    <property type="term" value="P:L-amino acid transport"/>
    <property type="evidence" value="ECO:0007669"/>
    <property type="project" value="TreeGrafter"/>
</dbReference>
<gene>
    <name evidence="7" type="ORF">ENW55_08300</name>
</gene>
<organism evidence="7">
    <name type="scientific">Pseudothermotoga hypogea</name>
    <dbReference type="NCBI Taxonomy" id="57487"/>
    <lineage>
        <taxon>Bacteria</taxon>
        <taxon>Thermotogati</taxon>
        <taxon>Thermotogota</taxon>
        <taxon>Thermotogae</taxon>
        <taxon>Thermotogales</taxon>
        <taxon>Thermotogaceae</taxon>
        <taxon>Pseudothermotoga</taxon>
    </lineage>
</organism>
<dbReference type="InterPro" id="IPR003593">
    <property type="entry name" value="AAA+_ATPase"/>
</dbReference>
<sequence>MGVRKLLEVEKLCVRYGKITAVDGVSFSLNEGELLAIVGANGAGKTSTLNAIMGLVKVHSGRIVFDGVDITHLEPWKRARMGIAIVPEGARPFADMSVMENLEVAAMNIDKAEMKRKMEWVFELFPRLAERKKQPAKTLSGGEKQMLAIARALVGPVKLLIMDEVSLGLMPRLVTEMFKVIERLKREKLTMLLAEQNTKKALQVADKVCVMQNGSIVLEGKPQDLLDSEEIKRAYLGI</sequence>
<evidence type="ECO:0000256" key="5">
    <source>
        <dbReference type="ARBA" id="ARBA00022970"/>
    </source>
</evidence>
<evidence type="ECO:0000313" key="7">
    <source>
        <dbReference type="EMBL" id="HGZ79971.1"/>
    </source>
</evidence>
<reference evidence="7" key="1">
    <citation type="journal article" date="2020" name="mSystems">
        <title>Genome- and Community-Level Interaction Insights into Carbon Utilization and Element Cycling Functions of Hydrothermarchaeota in Hydrothermal Sediment.</title>
        <authorList>
            <person name="Zhou Z."/>
            <person name="Liu Y."/>
            <person name="Xu W."/>
            <person name="Pan J."/>
            <person name="Luo Z.H."/>
            <person name="Li M."/>
        </authorList>
    </citation>
    <scope>NUCLEOTIDE SEQUENCE [LARGE SCALE GENOMIC DNA]</scope>
    <source>
        <strain evidence="7">SpSt-86</strain>
    </source>
</reference>
<dbReference type="EMBL" id="DTKQ01000054">
    <property type="protein sequence ID" value="HGZ79971.1"/>
    <property type="molecule type" value="Genomic_DNA"/>
</dbReference>
<dbReference type="InterPro" id="IPR052156">
    <property type="entry name" value="BCAA_Transport_ATP-bd_LivF"/>
</dbReference>
<evidence type="ECO:0000256" key="2">
    <source>
        <dbReference type="ARBA" id="ARBA00022448"/>
    </source>
</evidence>
<dbReference type="SUPFAM" id="SSF52540">
    <property type="entry name" value="P-loop containing nucleoside triphosphate hydrolases"/>
    <property type="match status" value="1"/>
</dbReference>
<dbReference type="GO" id="GO:0005524">
    <property type="term" value="F:ATP binding"/>
    <property type="evidence" value="ECO:0007669"/>
    <property type="project" value="UniProtKB-KW"/>
</dbReference>
<name>A0A832I7T7_9THEM</name>
<comment type="caution">
    <text evidence="7">The sequence shown here is derived from an EMBL/GenBank/DDBJ whole genome shotgun (WGS) entry which is preliminary data.</text>
</comment>
<feature type="domain" description="ABC transporter" evidence="6">
    <location>
        <begin position="7"/>
        <end position="238"/>
    </location>
</feature>
<comment type="similarity">
    <text evidence="1">Belongs to the ABC transporter superfamily.</text>
</comment>
<protein>
    <submittedName>
        <fullName evidence="7">ABC transporter ATP-binding protein</fullName>
    </submittedName>
</protein>
<dbReference type="SMART" id="SM00382">
    <property type="entry name" value="AAA"/>
    <property type="match status" value="1"/>
</dbReference>
<dbReference type="Pfam" id="PF00005">
    <property type="entry name" value="ABC_tran"/>
    <property type="match status" value="1"/>
</dbReference>
<evidence type="ECO:0000256" key="3">
    <source>
        <dbReference type="ARBA" id="ARBA00022741"/>
    </source>
</evidence>
<keyword evidence="5" id="KW-0029">Amino-acid transport</keyword>
<evidence type="ECO:0000259" key="6">
    <source>
        <dbReference type="PROSITE" id="PS50893"/>
    </source>
</evidence>